<accession>A0ABQ2MWW6</accession>
<feature type="region of interest" description="Disordered" evidence="1">
    <location>
        <begin position="134"/>
        <end position="161"/>
    </location>
</feature>
<evidence type="ECO:0000313" key="3">
    <source>
        <dbReference type="Proteomes" id="UP000656881"/>
    </source>
</evidence>
<name>A0ABQ2MWW6_9ACTN</name>
<protein>
    <submittedName>
        <fullName evidence="2">Uncharacterized protein</fullName>
    </submittedName>
</protein>
<organism evidence="2 3">
    <name type="scientific">Streptomyces lasiicapitis</name>
    <dbReference type="NCBI Taxonomy" id="1923961"/>
    <lineage>
        <taxon>Bacteria</taxon>
        <taxon>Bacillati</taxon>
        <taxon>Actinomycetota</taxon>
        <taxon>Actinomycetes</taxon>
        <taxon>Kitasatosporales</taxon>
        <taxon>Streptomycetaceae</taxon>
        <taxon>Streptomyces</taxon>
    </lineage>
</organism>
<comment type="caution">
    <text evidence="2">The sequence shown here is derived from an EMBL/GenBank/DDBJ whole genome shotgun (WGS) entry which is preliminary data.</text>
</comment>
<gene>
    <name evidence="2" type="ORF">GCM10012286_81070</name>
</gene>
<dbReference type="EMBL" id="BMNG01000028">
    <property type="protein sequence ID" value="GGO59448.1"/>
    <property type="molecule type" value="Genomic_DNA"/>
</dbReference>
<proteinExistence type="predicted"/>
<keyword evidence="3" id="KW-1185">Reference proteome</keyword>
<evidence type="ECO:0000256" key="1">
    <source>
        <dbReference type="SAM" id="MobiDB-lite"/>
    </source>
</evidence>
<reference evidence="3" key="1">
    <citation type="journal article" date="2019" name="Int. J. Syst. Evol. Microbiol.">
        <title>The Global Catalogue of Microorganisms (GCM) 10K type strain sequencing project: providing services to taxonomists for standard genome sequencing and annotation.</title>
        <authorList>
            <consortium name="The Broad Institute Genomics Platform"/>
            <consortium name="The Broad Institute Genome Sequencing Center for Infectious Disease"/>
            <person name="Wu L."/>
            <person name="Ma J."/>
        </authorList>
    </citation>
    <scope>NUCLEOTIDE SEQUENCE [LARGE SCALE GENOMIC DNA]</scope>
    <source>
        <strain evidence="3">CGMCC 4.7349</strain>
    </source>
</reference>
<dbReference type="Proteomes" id="UP000656881">
    <property type="component" value="Unassembled WGS sequence"/>
</dbReference>
<evidence type="ECO:0000313" key="2">
    <source>
        <dbReference type="EMBL" id="GGO59448.1"/>
    </source>
</evidence>
<sequence length="189" mass="20850">MHAGEFDRQLLVGPQIVVLADSEHRVPQTANEELSHRYFLGPCCCRCRERDTGGCRGRESKELPSPHWVVALLPPISSQPRGGKAWVRETRGDKVSVSGLHRGRNRSEPELLGRNIEYIREASEDVDVGQRRQAPLVPGDLGGRVTGPDTEISERPTPGLAPAANQLAVCSGPFGSVSRRADWHPRPRR</sequence>